<dbReference type="InterPro" id="IPR010280">
    <property type="entry name" value="U5_MeTrfase_fam"/>
</dbReference>
<comment type="similarity">
    <text evidence="5">Belongs to the class I-like SAM-binding methyltransferase superfamily. RNA M5U methyltransferase family.</text>
</comment>
<keyword evidence="2 5" id="KW-0808">Transferase</keyword>
<dbReference type="PROSITE" id="PS51687">
    <property type="entry name" value="SAM_MT_RNA_M5U"/>
    <property type="match status" value="1"/>
</dbReference>
<gene>
    <name evidence="7" type="ORF">OSTLU_28783</name>
</gene>
<dbReference type="Gene3D" id="3.40.50.150">
    <property type="entry name" value="Vaccinia Virus protein VP39"/>
    <property type="match status" value="1"/>
</dbReference>
<dbReference type="RefSeq" id="XP_001415448.1">
    <property type="nucleotide sequence ID" value="XM_001415411.1"/>
</dbReference>
<dbReference type="GeneID" id="5000061"/>
<dbReference type="InterPro" id="IPR030391">
    <property type="entry name" value="MeTrfase_TrmA_CS"/>
</dbReference>
<dbReference type="PROSITE" id="PS01230">
    <property type="entry name" value="TRMA_1"/>
    <property type="match status" value="1"/>
</dbReference>
<dbReference type="GO" id="GO:0008033">
    <property type="term" value="P:tRNA processing"/>
    <property type="evidence" value="ECO:0007669"/>
    <property type="project" value="UniProtKB-KW"/>
</dbReference>
<evidence type="ECO:0000256" key="3">
    <source>
        <dbReference type="ARBA" id="ARBA00022691"/>
    </source>
</evidence>
<dbReference type="HOGENOM" id="CLU_043022_0_0_1"/>
<reference evidence="7 8" key="1">
    <citation type="journal article" date="2007" name="Proc. Natl. Acad. Sci. U.S.A.">
        <title>The tiny eukaryote Ostreococcus provides genomic insights into the paradox of plankton speciation.</title>
        <authorList>
            <person name="Palenik B."/>
            <person name="Grimwood J."/>
            <person name="Aerts A."/>
            <person name="Rouze P."/>
            <person name="Salamov A."/>
            <person name="Putnam N."/>
            <person name="Dupont C."/>
            <person name="Jorgensen R."/>
            <person name="Derelle E."/>
            <person name="Rombauts S."/>
            <person name="Zhou K."/>
            <person name="Otillar R."/>
            <person name="Merchant S.S."/>
            <person name="Podell S."/>
            <person name="Gaasterland T."/>
            <person name="Napoli C."/>
            <person name="Gendler K."/>
            <person name="Manuell A."/>
            <person name="Tai V."/>
            <person name="Vallon O."/>
            <person name="Piganeau G."/>
            <person name="Jancek S."/>
            <person name="Heijde M."/>
            <person name="Jabbari K."/>
            <person name="Bowler C."/>
            <person name="Lohr M."/>
            <person name="Robbens S."/>
            <person name="Werner G."/>
            <person name="Dubchak I."/>
            <person name="Pazour G.J."/>
            <person name="Ren Q."/>
            <person name="Paulsen I."/>
            <person name="Delwiche C."/>
            <person name="Schmutz J."/>
            <person name="Rokhsar D."/>
            <person name="Van de Peer Y."/>
            <person name="Moreau H."/>
            <person name="Grigoriev I.V."/>
        </authorList>
    </citation>
    <scope>NUCLEOTIDE SEQUENCE [LARGE SCALE GENOMIC DNA]</scope>
    <source>
        <strain evidence="7 8">CCE9901</strain>
    </source>
</reference>
<dbReference type="SUPFAM" id="SSF53335">
    <property type="entry name" value="S-adenosyl-L-methionine-dependent methyltransferases"/>
    <property type="match status" value="1"/>
</dbReference>
<dbReference type="STRING" id="436017.A4RQU4"/>
<keyword evidence="8" id="KW-1185">Reference proteome</keyword>
<evidence type="ECO:0000256" key="4">
    <source>
        <dbReference type="ARBA" id="ARBA00022694"/>
    </source>
</evidence>
<feature type="binding site" evidence="5">
    <location>
        <position position="160"/>
    </location>
    <ligand>
        <name>S-adenosyl-L-methionine</name>
        <dbReference type="ChEBI" id="CHEBI:59789"/>
    </ligand>
</feature>
<dbReference type="eggNOG" id="KOG2187">
    <property type="taxonomic scope" value="Eukaryota"/>
</dbReference>
<dbReference type="PANTHER" id="PTHR47790:SF2">
    <property type="entry name" value="TRNA_TMRNA (URACIL-C(5))-METHYLTRANSFERASE"/>
    <property type="match status" value="1"/>
</dbReference>
<dbReference type="GO" id="GO:0000049">
    <property type="term" value="F:tRNA binding"/>
    <property type="evidence" value="ECO:0007669"/>
    <property type="project" value="TreeGrafter"/>
</dbReference>
<dbReference type="Proteomes" id="UP000001568">
    <property type="component" value="Chromosome 1"/>
</dbReference>
<dbReference type="InterPro" id="IPR011869">
    <property type="entry name" value="TrmA_MeTrfase"/>
</dbReference>
<dbReference type="InterPro" id="IPR030390">
    <property type="entry name" value="MeTrfase_TrmA_AS"/>
</dbReference>
<dbReference type="CDD" id="cd02440">
    <property type="entry name" value="AdoMet_MTases"/>
    <property type="match status" value="1"/>
</dbReference>
<evidence type="ECO:0000256" key="1">
    <source>
        <dbReference type="ARBA" id="ARBA00022603"/>
    </source>
</evidence>
<dbReference type="EMBL" id="CP000581">
    <property type="protein sequence ID" value="ABO93740.1"/>
    <property type="molecule type" value="Genomic_DNA"/>
</dbReference>
<dbReference type="PANTHER" id="PTHR47790">
    <property type="entry name" value="TRNA/TMRNA (URACIL-C(5))-METHYLTRANSFERASE"/>
    <property type="match status" value="1"/>
</dbReference>
<keyword evidence="3 5" id="KW-0949">S-adenosyl-L-methionine</keyword>
<dbReference type="KEGG" id="olu:OSTLU_28783"/>
<dbReference type="GO" id="GO:0005829">
    <property type="term" value="C:cytosol"/>
    <property type="evidence" value="ECO:0007669"/>
    <property type="project" value="TreeGrafter"/>
</dbReference>
<dbReference type="AlphaFoldDB" id="A4RQU4"/>
<evidence type="ECO:0000256" key="6">
    <source>
        <dbReference type="PROSITE-ProRule" id="PRU10015"/>
    </source>
</evidence>
<evidence type="ECO:0000313" key="8">
    <source>
        <dbReference type="Proteomes" id="UP000001568"/>
    </source>
</evidence>
<dbReference type="InterPro" id="IPR029063">
    <property type="entry name" value="SAM-dependent_MTases_sf"/>
</dbReference>
<dbReference type="PROSITE" id="PS01231">
    <property type="entry name" value="TRMA_2"/>
    <property type="match status" value="1"/>
</dbReference>
<dbReference type="OrthoDB" id="10250660at2759"/>
<proteinExistence type="inferred from homology"/>
<dbReference type="Pfam" id="PF05958">
    <property type="entry name" value="tRNA_U5-meth_tr"/>
    <property type="match status" value="1"/>
</dbReference>
<dbReference type="Gramene" id="ABO93740">
    <property type="protein sequence ID" value="ABO93740"/>
    <property type="gene ID" value="OSTLU_28783"/>
</dbReference>
<sequence>MWDRGAPTVMVDDFPMARRAIRDVMGRLLREASAVAALRDGLEATHFLCGVAEGKVLATLVYSTPINVDAWTLAARRLLATKFDDVSLELMGRCKGVVAKTGDDFVWEEYELGDGSVLTYKHTEGAFSNPNRTITIATMEFLRDAAKKKFSRRKMLLELYCGNANHTCALANLYERVVAVEVNPVLVDAARESLDMNSVSNVDIILSPSESVAKSLLRGKFKDAAGATIRVEDFDAVLVDPPRAGLDADTLALVSQIDHVLYVSCGPENLLANIRDGLDATHAVDDFIVLDHFPWTRHIEVAVSMRKR</sequence>
<evidence type="ECO:0000313" key="7">
    <source>
        <dbReference type="EMBL" id="ABO93740.1"/>
    </source>
</evidence>
<evidence type="ECO:0000256" key="2">
    <source>
        <dbReference type="ARBA" id="ARBA00022679"/>
    </source>
</evidence>
<accession>A4RQU4</accession>
<keyword evidence="1 5" id="KW-0489">Methyltransferase</keyword>
<feature type="binding site" evidence="5">
    <location>
        <position position="240"/>
    </location>
    <ligand>
        <name>S-adenosyl-L-methionine</name>
        <dbReference type="ChEBI" id="CHEBI:59789"/>
    </ligand>
</feature>
<name>A4RQU4_OSTLU</name>
<comment type="caution">
    <text evidence="5">Lacks conserved residue(s) required for the propagation of feature annotation.</text>
</comment>
<dbReference type="GO" id="GO:0009451">
    <property type="term" value="P:RNA modification"/>
    <property type="evidence" value="ECO:0007669"/>
    <property type="project" value="UniProtKB-ARBA"/>
</dbReference>
<keyword evidence="4" id="KW-0819">tRNA processing</keyword>
<feature type="active site" evidence="6">
    <location>
        <position position="265"/>
    </location>
</feature>
<dbReference type="GO" id="GO:0019843">
    <property type="term" value="F:rRNA binding"/>
    <property type="evidence" value="ECO:0007669"/>
    <property type="project" value="TreeGrafter"/>
</dbReference>
<dbReference type="Gene3D" id="2.40.50.1070">
    <property type="match status" value="1"/>
</dbReference>
<evidence type="ECO:0000256" key="5">
    <source>
        <dbReference type="PROSITE-ProRule" id="PRU01024"/>
    </source>
</evidence>
<feature type="active site" description="Nucleophile" evidence="5">
    <location>
        <position position="265"/>
    </location>
</feature>
<dbReference type="OMA" id="EINELMP"/>
<protein>
    <submittedName>
        <fullName evidence="7">Uncharacterized protein</fullName>
    </submittedName>
</protein>
<feature type="binding site" evidence="5">
    <location>
        <position position="181"/>
    </location>
    <ligand>
        <name>S-adenosyl-L-methionine</name>
        <dbReference type="ChEBI" id="CHEBI:59789"/>
    </ligand>
</feature>
<organism evidence="7 8">
    <name type="scientific">Ostreococcus lucimarinus (strain CCE9901)</name>
    <dbReference type="NCBI Taxonomy" id="436017"/>
    <lineage>
        <taxon>Eukaryota</taxon>
        <taxon>Viridiplantae</taxon>
        <taxon>Chlorophyta</taxon>
        <taxon>Mamiellophyceae</taxon>
        <taxon>Mamiellales</taxon>
        <taxon>Bathycoccaceae</taxon>
        <taxon>Ostreococcus</taxon>
    </lineage>
</organism>
<dbReference type="GO" id="GO:0032259">
    <property type="term" value="P:methylation"/>
    <property type="evidence" value="ECO:0007669"/>
    <property type="project" value="UniProtKB-KW"/>
</dbReference>
<dbReference type="GO" id="GO:0030697">
    <property type="term" value="F:tRNA (uracil(54)-C5)-methyltransferase activity, S-adenosyl methionine-dependent"/>
    <property type="evidence" value="ECO:0007669"/>
    <property type="project" value="InterPro"/>
</dbReference>